<reference evidence="1 2" key="1">
    <citation type="journal article" date="2013" name="Front. Microbiol.">
        <title>The genome of the endophytic bacterium H. frisingense GSF30(T) identifies diverse strategies in the Herbaspirillum genus to interact with plants.</title>
        <authorList>
            <person name="Straub D."/>
            <person name="Rothballer M."/>
            <person name="Hartmann A."/>
            <person name="Ludewig U."/>
        </authorList>
    </citation>
    <scope>NUCLEOTIDE SEQUENCE [LARGE SCALE GENOMIC DNA]</scope>
    <source>
        <strain evidence="1 2">GSF30</strain>
    </source>
</reference>
<organism evidence="1 2">
    <name type="scientific">Herbaspirillum frisingense GSF30</name>
    <dbReference type="NCBI Taxonomy" id="864073"/>
    <lineage>
        <taxon>Bacteria</taxon>
        <taxon>Pseudomonadati</taxon>
        <taxon>Pseudomonadota</taxon>
        <taxon>Betaproteobacteria</taxon>
        <taxon>Burkholderiales</taxon>
        <taxon>Oxalobacteraceae</taxon>
        <taxon>Herbaspirillum</taxon>
    </lineage>
</organism>
<accession>A0AAI9IE66</accession>
<evidence type="ECO:0000313" key="1">
    <source>
        <dbReference type="EMBL" id="EOA04369.1"/>
    </source>
</evidence>
<evidence type="ECO:0000313" key="2">
    <source>
        <dbReference type="Proteomes" id="UP000006772"/>
    </source>
</evidence>
<dbReference type="Proteomes" id="UP000006772">
    <property type="component" value="Unassembled WGS sequence"/>
</dbReference>
<name>A0AAI9IE66_9BURK</name>
<dbReference type="AlphaFoldDB" id="A0AAI9IE66"/>
<protein>
    <recommendedName>
        <fullName evidence="3">DUF1127 domain-containing protein</fullName>
    </recommendedName>
</protein>
<dbReference type="RefSeq" id="WP_006463780.1">
    <property type="nucleotide sequence ID" value="NZ_AEEC02000016.1"/>
</dbReference>
<evidence type="ECO:0008006" key="3">
    <source>
        <dbReference type="Google" id="ProtNLM"/>
    </source>
</evidence>
<proteinExistence type="predicted"/>
<dbReference type="EMBL" id="AEEC02000016">
    <property type="protein sequence ID" value="EOA04369.1"/>
    <property type="molecule type" value="Genomic_DNA"/>
</dbReference>
<gene>
    <name evidence="1" type="ORF">HFRIS_012814</name>
</gene>
<comment type="caution">
    <text evidence="1">The sequence shown here is derived from an EMBL/GenBank/DDBJ whole genome shotgun (WGS) entry which is preliminary data.</text>
</comment>
<sequence length="66" mass="7232">MWPIVSQVLARVLGDYSRSRGAAVVEIRGMDARELNDLGIGASEVDYVLRDGRQEAGSRLLPVHLP</sequence>